<dbReference type="PANTHER" id="PTHR43214">
    <property type="entry name" value="TWO-COMPONENT RESPONSE REGULATOR"/>
    <property type="match status" value="1"/>
</dbReference>
<keyword evidence="9" id="KW-1185">Reference proteome</keyword>
<dbReference type="OrthoDB" id="9808843at2"/>
<dbReference type="Gene3D" id="3.40.50.2300">
    <property type="match status" value="1"/>
</dbReference>
<reference evidence="8 9" key="1">
    <citation type="submission" date="2019-07" db="EMBL/GenBank/DDBJ databases">
        <title>Whole genome shotgun sequence of Cellulomonas xylanilytica NBRC 101102.</title>
        <authorList>
            <person name="Hosoyama A."/>
            <person name="Uohara A."/>
            <person name="Ohji S."/>
            <person name="Ichikawa N."/>
        </authorList>
    </citation>
    <scope>NUCLEOTIDE SEQUENCE [LARGE SCALE GENOMIC DNA]</scope>
    <source>
        <strain evidence="8 9">NBRC 101102</strain>
    </source>
</reference>
<protein>
    <submittedName>
        <fullName evidence="8">DNA-binding response regulator</fullName>
    </submittedName>
</protein>
<dbReference type="PANTHER" id="PTHR43214:SF24">
    <property type="entry name" value="TRANSCRIPTIONAL REGULATORY PROTEIN NARL-RELATED"/>
    <property type="match status" value="1"/>
</dbReference>
<dbReference type="SUPFAM" id="SSF46894">
    <property type="entry name" value="C-terminal effector domain of the bipartite response regulators"/>
    <property type="match status" value="1"/>
</dbReference>
<dbReference type="SMART" id="SM00448">
    <property type="entry name" value="REC"/>
    <property type="match status" value="1"/>
</dbReference>
<dbReference type="PROSITE" id="PS50110">
    <property type="entry name" value="RESPONSE_REGULATORY"/>
    <property type="match status" value="1"/>
</dbReference>
<dbReference type="InterPro" id="IPR016032">
    <property type="entry name" value="Sig_transdc_resp-reg_C-effctor"/>
</dbReference>
<organism evidence="8 9">
    <name type="scientific">Cellulomonas xylanilytica</name>
    <dbReference type="NCBI Taxonomy" id="233583"/>
    <lineage>
        <taxon>Bacteria</taxon>
        <taxon>Bacillati</taxon>
        <taxon>Actinomycetota</taxon>
        <taxon>Actinomycetes</taxon>
        <taxon>Micrococcales</taxon>
        <taxon>Cellulomonadaceae</taxon>
        <taxon>Cellulomonas</taxon>
    </lineage>
</organism>
<dbReference type="Pfam" id="PF00196">
    <property type="entry name" value="GerE"/>
    <property type="match status" value="1"/>
</dbReference>
<dbReference type="InterPro" id="IPR001789">
    <property type="entry name" value="Sig_transdc_resp-reg_receiver"/>
</dbReference>
<dbReference type="GO" id="GO:0000160">
    <property type="term" value="P:phosphorelay signal transduction system"/>
    <property type="evidence" value="ECO:0007669"/>
    <property type="project" value="InterPro"/>
</dbReference>
<accession>A0A510V4I4</accession>
<dbReference type="SMART" id="SM00421">
    <property type="entry name" value="HTH_LUXR"/>
    <property type="match status" value="1"/>
</dbReference>
<dbReference type="CDD" id="cd06170">
    <property type="entry name" value="LuxR_C_like"/>
    <property type="match status" value="1"/>
</dbReference>
<gene>
    <name evidence="8" type="ORF">CXY01_23090</name>
</gene>
<dbReference type="InterPro" id="IPR011006">
    <property type="entry name" value="CheY-like_superfamily"/>
</dbReference>
<keyword evidence="3 8" id="KW-0238">DNA-binding</keyword>
<dbReference type="SUPFAM" id="SSF52172">
    <property type="entry name" value="CheY-like"/>
    <property type="match status" value="1"/>
</dbReference>
<name>A0A510V4I4_9CELL</name>
<dbReference type="GO" id="GO:0006355">
    <property type="term" value="P:regulation of DNA-templated transcription"/>
    <property type="evidence" value="ECO:0007669"/>
    <property type="project" value="InterPro"/>
</dbReference>
<dbReference type="AlphaFoldDB" id="A0A510V4I4"/>
<evidence type="ECO:0000256" key="4">
    <source>
        <dbReference type="ARBA" id="ARBA00023163"/>
    </source>
</evidence>
<dbReference type="PROSITE" id="PS00622">
    <property type="entry name" value="HTH_LUXR_1"/>
    <property type="match status" value="1"/>
</dbReference>
<keyword evidence="1 5" id="KW-0597">Phosphoprotein</keyword>
<feature type="modified residue" description="4-aspartylphosphate" evidence="5">
    <location>
        <position position="58"/>
    </location>
</feature>
<evidence type="ECO:0000259" key="7">
    <source>
        <dbReference type="PROSITE" id="PS50110"/>
    </source>
</evidence>
<dbReference type="CDD" id="cd17535">
    <property type="entry name" value="REC_NarL-like"/>
    <property type="match status" value="1"/>
</dbReference>
<dbReference type="GO" id="GO:0003677">
    <property type="term" value="F:DNA binding"/>
    <property type="evidence" value="ECO:0007669"/>
    <property type="project" value="UniProtKB-KW"/>
</dbReference>
<evidence type="ECO:0000256" key="3">
    <source>
        <dbReference type="ARBA" id="ARBA00023125"/>
    </source>
</evidence>
<evidence type="ECO:0000256" key="2">
    <source>
        <dbReference type="ARBA" id="ARBA00023015"/>
    </source>
</evidence>
<dbReference type="Pfam" id="PF00072">
    <property type="entry name" value="Response_reg"/>
    <property type="match status" value="1"/>
</dbReference>
<keyword evidence="2" id="KW-0805">Transcription regulation</keyword>
<dbReference type="PROSITE" id="PS50043">
    <property type="entry name" value="HTH_LUXR_2"/>
    <property type="match status" value="1"/>
</dbReference>
<dbReference type="InterPro" id="IPR058245">
    <property type="entry name" value="NreC/VraR/RcsB-like_REC"/>
</dbReference>
<dbReference type="EMBL" id="BJUB01000007">
    <property type="protein sequence ID" value="GEK21789.1"/>
    <property type="molecule type" value="Genomic_DNA"/>
</dbReference>
<dbReference type="InterPro" id="IPR039420">
    <property type="entry name" value="WalR-like"/>
</dbReference>
<evidence type="ECO:0000256" key="1">
    <source>
        <dbReference type="ARBA" id="ARBA00022553"/>
    </source>
</evidence>
<evidence type="ECO:0000313" key="8">
    <source>
        <dbReference type="EMBL" id="GEK21789.1"/>
    </source>
</evidence>
<evidence type="ECO:0000313" key="9">
    <source>
        <dbReference type="Proteomes" id="UP000321118"/>
    </source>
</evidence>
<keyword evidence="4" id="KW-0804">Transcription</keyword>
<feature type="domain" description="HTH luxR-type" evidence="6">
    <location>
        <begin position="152"/>
        <end position="217"/>
    </location>
</feature>
<dbReference type="PRINTS" id="PR00038">
    <property type="entry name" value="HTHLUXR"/>
</dbReference>
<proteinExistence type="predicted"/>
<dbReference type="Proteomes" id="UP000321118">
    <property type="component" value="Unassembled WGS sequence"/>
</dbReference>
<comment type="caution">
    <text evidence="8">The sequence shown here is derived from an EMBL/GenBank/DDBJ whole genome shotgun (WGS) entry which is preliminary data.</text>
</comment>
<dbReference type="RefSeq" id="WP_146927592.1">
    <property type="nucleotide sequence ID" value="NZ_BJUB01000007.1"/>
</dbReference>
<dbReference type="InterPro" id="IPR000792">
    <property type="entry name" value="Tscrpt_reg_LuxR_C"/>
</dbReference>
<feature type="domain" description="Response regulatory" evidence="7">
    <location>
        <begin position="7"/>
        <end position="125"/>
    </location>
</feature>
<sequence length="220" mass="23165">MTDQTIRVLLVDDDPLVRTGLKLMLAGADGITVAGEASDGDELDDAVARTDPQVVLLDVRMPRLDGVAALRRLRTTPHGSAIAVIVLTTFRTDAVVLDALRAGAAGFLLKHTPPEQIVDAVRTAAAGQPIVSPSVLTQLIEHARSGGSPAAPDLREAGLSEREEEVALAVADGLSNAEIAEQLYLSLGTVKSHISSALTKLGLENRVQLAIRAHDARPRD</sequence>
<evidence type="ECO:0000256" key="5">
    <source>
        <dbReference type="PROSITE-ProRule" id="PRU00169"/>
    </source>
</evidence>
<evidence type="ECO:0000259" key="6">
    <source>
        <dbReference type="PROSITE" id="PS50043"/>
    </source>
</evidence>